<evidence type="ECO:0000313" key="3">
    <source>
        <dbReference type="Proteomes" id="UP001254564"/>
    </source>
</evidence>
<proteinExistence type="predicted"/>
<protein>
    <recommendedName>
        <fullName evidence="4">Site-specific integrase</fullName>
    </recommendedName>
</protein>
<evidence type="ECO:0008006" key="4">
    <source>
        <dbReference type="Google" id="ProtNLM"/>
    </source>
</evidence>
<gene>
    <name evidence="2" type="ORF">QC823_07525</name>
</gene>
<comment type="caution">
    <text evidence="2">The sequence shown here is derived from an EMBL/GenBank/DDBJ whole genome shotgun (WGS) entry which is preliminary data.</text>
</comment>
<sequence length="595" mass="68121">MSFRGKSRRKTTLPSDLKNFDQIIPFELQIRIISDGHSTANFERLLYKDCPVLDNSVRHAKLPKNQNQSSLIDMNRRSLVYKVTSVVNGMDRTIRSKINIFTQLVAFFRYCDRLGYKDIFTTDSIEQYIKTLVTSYHNGSKGKNLLQKQSVFKTFLKEFDANLYFSCQKYFYEFPRDSIETPPYTDDEIKTLVEKLNIIYKYYSKCIKNKATPKSFPLTTDNIDTEYELTSRKVHANTNKDQWKFDLSRAAYFLTCFYTGVNATPLLSLKHSDISEKPFKETARGIYKLATVKGRQGGNINYIDVGFGHRAKNFLSSWIEISRLLTIDESQYIFPKVKNDKSYPMTVSEAGNLSKVFKKLGLPPLSAQKFRKTKSSLITRASNSVLMVAEGLHNSPETASKHYSNGDSTTIELSLAKALEIRKLTAQGENLLEATEHSAYKFKDPIRESQLLSHDNIPTSISSGLRCGMPYGEKAKQLKKILVNNKVAKNNERVACYKFLECFNCKFHAVIAEEQDVWLMLSFNDVILQSLTRPSMNSTPSNVLSKVSVSINQLLEKIKTLYPKVYKLAYEKYLDAPHPLWSDSDDLDLLLGLYK</sequence>
<accession>A0ABU1H4S2</accession>
<keyword evidence="1" id="KW-0233">DNA recombination</keyword>
<dbReference type="SUPFAM" id="SSF56349">
    <property type="entry name" value="DNA breaking-rejoining enzymes"/>
    <property type="match status" value="1"/>
</dbReference>
<dbReference type="Gene3D" id="1.10.443.10">
    <property type="entry name" value="Intergrase catalytic core"/>
    <property type="match status" value="1"/>
</dbReference>
<dbReference type="RefSeq" id="WP_309655745.1">
    <property type="nucleotide sequence ID" value="NZ_JARWAN010000009.1"/>
</dbReference>
<reference evidence="2 3" key="1">
    <citation type="submission" date="2023-04" db="EMBL/GenBank/DDBJ databases">
        <title>A long-awaited taxogenomic arrangement of the family Halomonadaceae.</title>
        <authorList>
            <person name="De La Haba R."/>
            <person name="Chuvochina M."/>
            <person name="Wittouck S."/>
            <person name="Arahal D.R."/>
            <person name="Sanchez-Porro C."/>
            <person name="Hugenholtz P."/>
            <person name="Ventosa A."/>
        </authorList>
    </citation>
    <scope>NUCLEOTIDE SEQUENCE [LARGE SCALE GENOMIC DNA]</scope>
    <source>
        <strain evidence="2 3">DSM 21020</strain>
    </source>
</reference>
<dbReference type="InterPro" id="IPR011010">
    <property type="entry name" value="DNA_brk_join_enz"/>
</dbReference>
<dbReference type="EMBL" id="JARWAN010000009">
    <property type="protein sequence ID" value="MDR5898836.1"/>
    <property type="molecule type" value="Genomic_DNA"/>
</dbReference>
<dbReference type="Proteomes" id="UP001254564">
    <property type="component" value="Unassembled WGS sequence"/>
</dbReference>
<organism evidence="2 3">
    <name type="scientific">Vreelandella vilamensis</name>
    <dbReference type="NCBI Taxonomy" id="531309"/>
    <lineage>
        <taxon>Bacteria</taxon>
        <taxon>Pseudomonadati</taxon>
        <taxon>Pseudomonadota</taxon>
        <taxon>Gammaproteobacteria</taxon>
        <taxon>Oceanospirillales</taxon>
        <taxon>Halomonadaceae</taxon>
        <taxon>Vreelandella</taxon>
    </lineage>
</organism>
<keyword evidence="3" id="KW-1185">Reference proteome</keyword>
<name>A0ABU1H4S2_9GAMM</name>
<evidence type="ECO:0000256" key="1">
    <source>
        <dbReference type="ARBA" id="ARBA00023172"/>
    </source>
</evidence>
<evidence type="ECO:0000313" key="2">
    <source>
        <dbReference type="EMBL" id="MDR5898836.1"/>
    </source>
</evidence>
<dbReference type="InterPro" id="IPR013762">
    <property type="entry name" value="Integrase-like_cat_sf"/>
</dbReference>